<dbReference type="InterPro" id="IPR042241">
    <property type="entry name" value="GCP_C_sf"/>
</dbReference>
<evidence type="ECO:0000256" key="4">
    <source>
        <dbReference type="ARBA" id="ARBA00023212"/>
    </source>
</evidence>
<dbReference type="Pfam" id="PF04130">
    <property type="entry name" value="GCP_C_terminal"/>
    <property type="match status" value="1"/>
</dbReference>
<keyword evidence="4 5" id="KW-0206">Cytoskeleton</keyword>
<dbReference type="GO" id="GO:0051225">
    <property type="term" value="P:spindle assembly"/>
    <property type="evidence" value="ECO:0007669"/>
    <property type="project" value="TreeGrafter"/>
</dbReference>
<keyword evidence="9" id="KW-1185">Reference proteome</keyword>
<dbReference type="InterPro" id="IPR007259">
    <property type="entry name" value="GCP"/>
</dbReference>
<dbReference type="GO" id="GO:0043015">
    <property type="term" value="F:gamma-tubulin binding"/>
    <property type="evidence" value="ECO:0007669"/>
    <property type="project" value="InterPro"/>
</dbReference>
<dbReference type="GO" id="GO:0007020">
    <property type="term" value="P:microtubule nucleation"/>
    <property type="evidence" value="ECO:0007669"/>
    <property type="project" value="InterPro"/>
</dbReference>
<feature type="compositionally biased region" description="Basic and acidic residues" evidence="6">
    <location>
        <begin position="137"/>
        <end position="151"/>
    </location>
</feature>
<evidence type="ECO:0000256" key="3">
    <source>
        <dbReference type="ARBA" id="ARBA00022701"/>
    </source>
</evidence>
<dbReference type="Gene3D" id="1.20.120.1900">
    <property type="entry name" value="Gamma-tubulin complex, C-terminal domain"/>
    <property type="match status" value="1"/>
</dbReference>
<feature type="region of interest" description="Disordered" evidence="6">
    <location>
        <begin position="125"/>
        <end position="151"/>
    </location>
</feature>
<dbReference type="GO" id="GO:0051011">
    <property type="term" value="F:microtubule minus-end binding"/>
    <property type="evidence" value="ECO:0007669"/>
    <property type="project" value="TreeGrafter"/>
</dbReference>
<dbReference type="Proteomes" id="UP001157974">
    <property type="component" value="Unassembled WGS sequence"/>
</dbReference>
<dbReference type="PANTHER" id="PTHR19302">
    <property type="entry name" value="GAMMA TUBULIN COMPLEX PROTEIN"/>
    <property type="match status" value="1"/>
</dbReference>
<comment type="similarity">
    <text evidence="1 5">Belongs to the TUBGCP family.</text>
</comment>
<dbReference type="InterPro" id="IPR040457">
    <property type="entry name" value="GCP_C"/>
</dbReference>
<sequence>MKNEAAHELVRCVVSDRVPGSTVDLIGHSVAQFLDKKLSTPYHLSERKFGLEELLELQICETDQTVADLASTVEDVYGSVVTSRIVRTLVLLSDAHHRLLVQDLMAENIPLEDFLSDTLSDWGEDDDENIAPARSPTYDKSRQKGPLRRDSPEIKESLDLDSVRHHCDIALGMKKNVGESLEGIIREAMLSLNGSFGDVIIERNGVVEVSKNLPIGHAERRVLMWFANVAHGVWELERLAEGDQHASISELLRGYLPTLRFRLAGVLDTRPKTLLAARSEAEQFARRVRVVRCIVRRFQEEADSKCPEDVLAEFNTSSYLSSAHIEVEVSAALLASLLGMNLQILDDLCSNGVTLMDQPKPPEILRDSWNLARKCSKVILNVQRLWLDLDHRSSQFGSYERLGLLGHVHVEEVTAQNGSANQEQSLSVFDVASDGLYVKDPLKCVPAAFRVQQSVERAIRVRFLELNADLIGILRDRQLLIPQLERLRDAVFSPVVTRLDNPFDQRRGFERVLLNESFLDALEDERRGDPPVSGWLPLKLEFIADDELDADNQIQLWSLRLACTPSHGLEHVIAPELVQNLSRILRLLLDLRRASLSARNAVAVTPRAKALRIEMLHVVKCIEDYLMGPVANGVFSPELIKELTSCEIVDDIRAILETSISRCIESCFLTKRPAVYKAMSKILRAALLLGYKGDMIAVSAIEEVQHCARFLLKTLAVLAESSDSSSELYRELYCRLDFNRYYSTRIPDLLEMPG</sequence>
<evidence type="ECO:0000256" key="2">
    <source>
        <dbReference type="ARBA" id="ARBA00022490"/>
    </source>
</evidence>
<dbReference type="GO" id="GO:0000278">
    <property type="term" value="P:mitotic cell cycle"/>
    <property type="evidence" value="ECO:0007669"/>
    <property type="project" value="TreeGrafter"/>
</dbReference>
<evidence type="ECO:0000256" key="5">
    <source>
        <dbReference type="RuleBase" id="RU363050"/>
    </source>
</evidence>
<feature type="domain" description="Gamma tubulin complex component C-terminal" evidence="7">
    <location>
        <begin position="553"/>
        <end position="742"/>
    </location>
</feature>
<comment type="caution">
    <text evidence="8">The sequence shown here is derived from an EMBL/GenBank/DDBJ whole genome shotgun (WGS) entry which is preliminary data.</text>
</comment>
<dbReference type="GO" id="GO:0000930">
    <property type="term" value="C:gamma-tubulin complex"/>
    <property type="evidence" value="ECO:0007669"/>
    <property type="project" value="TreeGrafter"/>
</dbReference>
<evidence type="ECO:0000256" key="6">
    <source>
        <dbReference type="SAM" id="MobiDB-lite"/>
    </source>
</evidence>
<dbReference type="AlphaFoldDB" id="A0AAV8V018"/>
<protein>
    <recommendedName>
        <fullName evidence="5">Spindle pole body component</fullName>
    </recommendedName>
</protein>
<evidence type="ECO:0000313" key="8">
    <source>
        <dbReference type="EMBL" id="KAJ8908220.1"/>
    </source>
</evidence>
<name>A0AAV8V018_9RHOD</name>
<evidence type="ECO:0000259" key="7">
    <source>
        <dbReference type="Pfam" id="PF04130"/>
    </source>
</evidence>
<evidence type="ECO:0000313" key="9">
    <source>
        <dbReference type="Proteomes" id="UP001157974"/>
    </source>
</evidence>
<keyword evidence="3 5" id="KW-0493">Microtubule</keyword>
<comment type="subcellular location">
    <subcellularLocation>
        <location evidence="5">Cytoplasm</location>
        <location evidence="5">Cytoskeleton</location>
        <location evidence="5">Microtubule organizing center</location>
    </subcellularLocation>
</comment>
<dbReference type="GO" id="GO:0051321">
    <property type="term" value="P:meiotic cell cycle"/>
    <property type="evidence" value="ECO:0007669"/>
    <property type="project" value="TreeGrafter"/>
</dbReference>
<reference evidence="8 9" key="1">
    <citation type="journal article" date="2023" name="Nat. Commun.">
        <title>Origin of minicircular mitochondrial genomes in red algae.</title>
        <authorList>
            <person name="Lee Y."/>
            <person name="Cho C.H."/>
            <person name="Lee Y.M."/>
            <person name="Park S.I."/>
            <person name="Yang J.H."/>
            <person name="West J.A."/>
            <person name="Bhattacharya D."/>
            <person name="Yoon H.S."/>
        </authorList>
    </citation>
    <scope>NUCLEOTIDE SEQUENCE [LARGE SCALE GENOMIC DNA]</scope>
    <source>
        <strain evidence="8 9">CCMP1338</strain>
        <tissue evidence="8">Whole cell</tissue>
    </source>
</reference>
<proteinExistence type="inferred from homology"/>
<dbReference type="GO" id="GO:0000922">
    <property type="term" value="C:spindle pole"/>
    <property type="evidence" value="ECO:0007669"/>
    <property type="project" value="InterPro"/>
</dbReference>
<dbReference type="GO" id="GO:0031122">
    <property type="term" value="P:cytoplasmic microtubule organization"/>
    <property type="evidence" value="ECO:0007669"/>
    <property type="project" value="TreeGrafter"/>
</dbReference>
<evidence type="ECO:0000256" key="1">
    <source>
        <dbReference type="ARBA" id="ARBA00010337"/>
    </source>
</evidence>
<dbReference type="EMBL" id="JAMWBK010000002">
    <property type="protein sequence ID" value="KAJ8908220.1"/>
    <property type="molecule type" value="Genomic_DNA"/>
</dbReference>
<keyword evidence="2 5" id="KW-0963">Cytoplasm</keyword>
<gene>
    <name evidence="8" type="ORF">NDN08_008311</name>
</gene>
<accession>A0AAV8V018</accession>
<dbReference type="GO" id="GO:0005874">
    <property type="term" value="C:microtubule"/>
    <property type="evidence" value="ECO:0007669"/>
    <property type="project" value="UniProtKB-KW"/>
</dbReference>
<organism evidence="8 9">
    <name type="scientific">Rhodosorus marinus</name>
    <dbReference type="NCBI Taxonomy" id="101924"/>
    <lineage>
        <taxon>Eukaryota</taxon>
        <taxon>Rhodophyta</taxon>
        <taxon>Stylonematophyceae</taxon>
        <taxon>Stylonematales</taxon>
        <taxon>Stylonemataceae</taxon>
        <taxon>Rhodosorus</taxon>
    </lineage>
</organism>